<dbReference type="InterPro" id="IPR001245">
    <property type="entry name" value="Ser-Thr/Tyr_kinase_cat_dom"/>
</dbReference>
<feature type="binding site" evidence="18">
    <location>
        <position position="339"/>
    </location>
    <ligand>
        <name>ATP</name>
        <dbReference type="ChEBI" id="CHEBI:30616"/>
    </ligand>
</feature>
<evidence type="ECO:0000256" key="5">
    <source>
        <dbReference type="ARBA" id="ARBA00022679"/>
    </source>
</evidence>
<proteinExistence type="predicted"/>
<dbReference type="EMBL" id="CAEKKB010000003">
    <property type="protein sequence ID" value="CAB4304629.1"/>
    <property type="molecule type" value="Genomic_DNA"/>
</dbReference>
<evidence type="ECO:0000256" key="4">
    <source>
        <dbReference type="ARBA" id="ARBA00022527"/>
    </source>
</evidence>
<feature type="domain" description="Protein kinase" evidence="21">
    <location>
        <begin position="311"/>
        <end position="584"/>
    </location>
</feature>
<dbReference type="PROSITE" id="PS50011">
    <property type="entry name" value="PROTEIN_KINASE_DOM"/>
    <property type="match status" value="1"/>
</dbReference>
<evidence type="ECO:0000256" key="1">
    <source>
        <dbReference type="ARBA" id="ARBA00004162"/>
    </source>
</evidence>
<name>A0A6J5WT31_PRUAR</name>
<dbReference type="Pfam" id="PF07714">
    <property type="entry name" value="PK_Tyr_Ser-Thr"/>
    <property type="match status" value="1"/>
</dbReference>
<dbReference type="GO" id="GO:0004674">
    <property type="term" value="F:protein serine/threonine kinase activity"/>
    <property type="evidence" value="ECO:0007669"/>
    <property type="project" value="UniProtKB-KW"/>
</dbReference>
<dbReference type="GO" id="GO:0019199">
    <property type="term" value="F:transmembrane receptor protein kinase activity"/>
    <property type="evidence" value="ECO:0007669"/>
    <property type="project" value="InterPro"/>
</dbReference>
<evidence type="ECO:0000256" key="13">
    <source>
        <dbReference type="ARBA" id="ARBA00023157"/>
    </source>
</evidence>
<comment type="catalytic activity">
    <reaction evidence="16">
        <text>L-threonyl-[protein] + ATP = O-phospho-L-threonyl-[protein] + ADP + H(+)</text>
        <dbReference type="Rhea" id="RHEA:46608"/>
        <dbReference type="Rhea" id="RHEA-COMP:11060"/>
        <dbReference type="Rhea" id="RHEA-COMP:11605"/>
        <dbReference type="ChEBI" id="CHEBI:15378"/>
        <dbReference type="ChEBI" id="CHEBI:30013"/>
        <dbReference type="ChEBI" id="CHEBI:30616"/>
        <dbReference type="ChEBI" id="CHEBI:61977"/>
        <dbReference type="ChEBI" id="CHEBI:456216"/>
        <dbReference type="EC" id="2.7.11.1"/>
    </reaction>
</comment>
<keyword evidence="3" id="KW-1003">Cell membrane</keyword>
<feature type="transmembrane region" description="Helical" evidence="19">
    <location>
        <begin position="220"/>
        <end position="246"/>
    </location>
</feature>
<dbReference type="GO" id="GO:0009617">
    <property type="term" value="P:response to bacterium"/>
    <property type="evidence" value="ECO:0007669"/>
    <property type="project" value="UniProtKB-ARBA"/>
</dbReference>
<keyword evidence="14" id="KW-0675">Receptor</keyword>
<keyword evidence="8 18" id="KW-0547">Nucleotide-binding</keyword>
<dbReference type="PROSITE" id="PS00107">
    <property type="entry name" value="PROTEIN_KINASE_ATP"/>
    <property type="match status" value="1"/>
</dbReference>
<sequence>MRFRIGLGFLVLLSLCFTVKSQCSKSCGLALANYFVWSGSNLTLISDLMETEPVTIVNYNKGTVPNTDSVIAGTKINIPFKCECVNGKFLGHMFEYDVISGDTYEKVAQTYYANLTTVEAMTWFNSYPPTNIPNTNAKLNVSVNCSCGNKAVSKDYGLFITYPLRPGDTLASIAQAEQLDQTLLQRYNPGVNFSQGSGLVYIPGKDENGSYRPLESSPGLAGVAIAGIIVAVIAGALILGGGAYYYRKKKVDARLLLAASDDQSSQNGLSLGIITDKPEESNGAGRGPTGISVDKSVEFSYEELSRATDNFSLANKIGQGGFGAVYYAELRGEKAAIKKMDMQASKEFLAELNVLTRVHHLNLVRLIGYCVEGSLFLVYEYIENGNLSQHLRGSGRDPLPWSNRVQIALDSARGLEYIHEHTVPVYIHRDIKSANILIDRNFHAKVADFGLTKLTEVGSTSLPTRLVGTFGYMPPEYAQYGEVSPKVDVYAFGVVIYELISAKEAVVRADSSGSESRGLVGLFEEVLNQPDPKEDLRKLVDPRLGDNYPLDSVRKMAQLAKACTHENKDLRPSMRSIVVALMTLSSSTEDWDVGSFYENQALVNLMSGR</sequence>
<dbReference type="InterPro" id="IPR057097">
    <property type="entry name" value="LysM_RLK3/10"/>
</dbReference>
<evidence type="ECO:0000256" key="7">
    <source>
        <dbReference type="ARBA" id="ARBA00022729"/>
    </source>
</evidence>
<evidence type="ECO:0000256" key="2">
    <source>
        <dbReference type="ARBA" id="ARBA00012513"/>
    </source>
</evidence>
<evidence type="ECO:0000256" key="15">
    <source>
        <dbReference type="ARBA" id="ARBA00023180"/>
    </source>
</evidence>
<keyword evidence="9" id="KW-0418">Kinase</keyword>
<evidence type="ECO:0000256" key="19">
    <source>
        <dbReference type="SAM" id="Phobius"/>
    </source>
</evidence>
<dbReference type="InterPro" id="IPR018392">
    <property type="entry name" value="LysM"/>
</dbReference>
<feature type="chain" id="PRO_5026829227" description="non-specific serine/threonine protein kinase" evidence="20">
    <location>
        <begin position="22"/>
        <end position="609"/>
    </location>
</feature>
<evidence type="ECO:0000313" key="23">
    <source>
        <dbReference type="Proteomes" id="UP000507245"/>
    </source>
</evidence>
<dbReference type="AlphaFoldDB" id="A0A6J5WT31"/>
<dbReference type="FunFam" id="3.30.200.20:FF:000468">
    <property type="entry name" value="LysM receptor kinase 2"/>
    <property type="match status" value="1"/>
</dbReference>
<dbReference type="GO" id="GO:0005886">
    <property type="term" value="C:plasma membrane"/>
    <property type="evidence" value="ECO:0007669"/>
    <property type="project" value="UniProtKB-SubCell"/>
</dbReference>
<gene>
    <name evidence="22" type="ORF">ORAREDHAP_LOCUS22315</name>
</gene>
<dbReference type="Gene3D" id="3.30.200.20">
    <property type="entry name" value="Phosphorylase Kinase, domain 1"/>
    <property type="match status" value="1"/>
</dbReference>
<dbReference type="PANTHER" id="PTHR46204">
    <property type="entry name" value="CHITIN ELICITOR RECEPTOR KINASE 1-RELATED"/>
    <property type="match status" value="1"/>
</dbReference>
<dbReference type="CDD" id="cd00118">
    <property type="entry name" value="LysM"/>
    <property type="match status" value="1"/>
</dbReference>
<evidence type="ECO:0000256" key="18">
    <source>
        <dbReference type="PROSITE-ProRule" id="PRU10141"/>
    </source>
</evidence>
<dbReference type="InterPro" id="IPR008271">
    <property type="entry name" value="Ser/Thr_kinase_AS"/>
</dbReference>
<keyword evidence="11 19" id="KW-1133">Transmembrane helix</keyword>
<keyword evidence="23" id="KW-1185">Reference proteome</keyword>
<dbReference type="GO" id="GO:0005524">
    <property type="term" value="F:ATP binding"/>
    <property type="evidence" value="ECO:0007669"/>
    <property type="project" value="UniProtKB-UniRule"/>
</dbReference>
<keyword evidence="6 19" id="KW-0812">Transmembrane</keyword>
<dbReference type="SUPFAM" id="SSF56112">
    <property type="entry name" value="Protein kinase-like (PK-like)"/>
    <property type="match status" value="1"/>
</dbReference>
<dbReference type="InterPro" id="IPR017441">
    <property type="entry name" value="Protein_kinase_ATP_BS"/>
</dbReference>
<dbReference type="PROSITE" id="PS00108">
    <property type="entry name" value="PROTEIN_KINASE_ST"/>
    <property type="match status" value="1"/>
</dbReference>
<evidence type="ECO:0000256" key="3">
    <source>
        <dbReference type="ARBA" id="ARBA00022475"/>
    </source>
</evidence>
<dbReference type="OrthoDB" id="4062651at2759"/>
<keyword evidence="7 20" id="KW-0732">Signal</keyword>
<comment type="catalytic activity">
    <reaction evidence="17">
        <text>L-seryl-[protein] + ATP = O-phospho-L-seryl-[protein] + ADP + H(+)</text>
        <dbReference type="Rhea" id="RHEA:17989"/>
        <dbReference type="Rhea" id="RHEA-COMP:9863"/>
        <dbReference type="Rhea" id="RHEA-COMP:11604"/>
        <dbReference type="ChEBI" id="CHEBI:15378"/>
        <dbReference type="ChEBI" id="CHEBI:29999"/>
        <dbReference type="ChEBI" id="CHEBI:30616"/>
        <dbReference type="ChEBI" id="CHEBI:83421"/>
        <dbReference type="ChEBI" id="CHEBI:456216"/>
        <dbReference type="EC" id="2.7.11.1"/>
    </reaction>
</comment>
<dbReference type="Gene3D" id="1.10.510.10">
    <property type="entry name" value="Transferase(Phosphotransferase) domain 1"/>
    <property type="match status" value="1"/>
</dbReference>
<evidence type="ECO:0000256" key="20">
    <source>
        <dbReference type="SAM" id="SignalP"/>
    </source>
</evidence>
<dbReference type="SMART" id="SM00220">
    <property type="entry name" value="S_TKc"/>
    <property type="match status" value="1"/>
</dbReference>
<evidence type="ECO:0000256" key="9">
    <source>
        <dbReference type="ARBA" id="ARBA00022777"/>
    </source>
</evidence>
<evidence type="ECO:0000256" key="12">
    <source>
        <dbReference type="ARBA" id="ARBA00023136"/>
    </source>
</evidence>
<feature type="signal peptide" evidence="20">
    <location>
        <begin position="1"/>
        <end position="21"/>
    </location>
</feature>
<dbReference type="Proteomes" id="UP000507245">
    <property type="component" value="Unassembled WGS sequence"/>
</dbReference>
<evidence type="ECO:0000256" key="11">
    <source>
        <dbReference type="ARBA" id="ARBA00022989"/>
    </source>
</evidence>
<keyword evidence="5" id="KW-0808">Transferase</keyword>
<dbReference type="InterPro" id="IPR000719">
    <property type="entry name" value="Prot_kinase_dom"/>
</dbReference>
<dbReference type="PANTHER" id="PTHR46204:SF30">
    <property type="entry name" value="CHITIN ELICITOR RECEPTOR KINASE 1"/>
    <property type="match status" value="1"/>
</dbReference>
<accession>A0A6J5WT31</accession>
<dbReference type="Pfam" id="PF23577">
    <property type="entry name" value="LysM_RLK"/>
    <property type="match status" value="1"/>
</dbReference>
<organism evidence="22 23">
    <name type="scientific">Prunus armeniaca</name>
    <name type="common">Apricot</name>
    <name type="synonym">Armeniaca vulgaris</name>
    <dbReference type="NCBI Taxonomy" id="36596"/>
    <lineage>
        <taxon>Eukaryota</taxon>
        <taxon>Viridiplantae</taxon>
        <taxon>Streptophyta</taxon>
        <taxon>Embryophyta</taxon>
        <taxon>Tracheophyta</taxon>
        <taxon>Spermatophyta</taxon>
        <taxon>Magnoliopsida</taxon>
        <taxon>eudicotyledons</taxon>
        <taxon>Gunneridae</taxon>
        <taxon>Pentapetalae</taxon>
        <taxon>rosids</taxon>
        <taxon>fabids</taxon>
        <taxon>Rosales</taxon>
        <taxon>Rosaceae</taxon>
        <taxon>Amygdaloideae</taxon>
        <taxon>Amygdaleae</taxon>
        <taxon>Prunus</taxon>
    </lineage>
</organism>
<comment type="subcellular location">
    <subcellularLocation>
        <location evidence="1">Cell membrane</location>
        <topology evidence="1">Single-pass membrane protein</topology>
    </subcellularLocation>
</comment>
<evidence type="ECO:0000256" key="8">
    <source>
        <dbReference type="ARBA" id="ARBA00022741"/>
    </source>
</evidence>
<evidence type="ECO:0000256" key="14">
    <source>
        <dbReference type="ARBA" id="ARBA00023170"/>
    </source>
</evidence>
<keyword evidence="10 18" id="KW-0067">ATP-binding</keyword>
<evidence type="ECO:0000256" key="16">
    <source>
        <dbReference type="ARBA" id="ARBA00047899"/>
    </source>
</evidence>
<dbReference type="CDD" id="cd14066">
    <property type="entry name" value="STKc_IRAK"/>
    <property type="match status" value="1"/>
</dbReference>
<protein>
    <recommendedName>
        <fullName evidence="2">non-specific serine/threonine protein kinase</fullName>
        <ecNumber evidence="2">2.7.11.1</ecNumber>
    </recommendedName>
</protein>
<keyword evidence="13" id="KW-1015">Disulfide bond</keyword>
<evidence type="ECO:0000313" key="22">
    <source>
        <dbReference type="EMBL" id="CAB4304629.1"/>
    </source>
</evidence>
<reference evidence="23" key="1">
    <citation type="journal article" date="2020" name="Genome Biol.">
        <title>Gamete binning: chromosome-level and haplotype-resolved genome assembly enabled by high-throughput single-cell sequencing of gamete genomes.</title>
        <authorList>
            <person name="Campoy J.A."/>
            <person name="Sun H."/>
            <person name="Goel M."/>
            <person name="Jiao W.-B."/>
            <person name="Folz-Donahue K."/>
            <person name="Wang N."/>
            <person name="Rubio M."/>
            <person name="Liu C."/>
            <person name="Kukat C."/>
            <person name="Ruiz D."/>
            <person name="Huettel B."/>
            <person name="Schneeberger K."/>
        </authorList>
    </citation>
    <scope>NUCLEOTIDE SEQUENCE [LARGE SCALE GENOMIC DNA]</scope>
    <source>
        <strain evidence="23">cv. Rojo Pasion</strain>
    </source>
</reference>
<evidence type="ECO:0000256" key="6">
    <source>
        <dbReference type="ARBA" id="ARBA00022692"/>
    </source>
</evidence>
<dbReference type="GO" id="GO:0045087">
    <property type="term" value="P:innate immune response"/>
    <property type="evidence" value="ECO:0007669"/>
    <property type="project" value="InterPro"/>
</dbReference>
<dbReference type="InterPro" id="IPR044812">
    <property type="entry name" value="CERK1/LYK3-like"/>
</dbReference>
<evidence type="ECO:0000256" key="10">
    <source>
        <dbReference type="ARBA" id="ARBA00022840"/>
    </source>
</evidence>
<evidence type="ECO:0000256" key="17">
    <source>
        <dbReference type="ARBA" id="ARBA00048679"/>
    </source>
</evidence>
<keyword evidence="12 19" id="KW-0472">Membrane</keyword>
<dbReference type="EC" id="2.7.11.1" evidence="2"/>
<dbReference type="InterPro" id="IPR011009">
    <property type="entry name" value="Kinase-like_dom_sf"/>
</dbReference>
<keyword evidence="4" id="KW-0723">Serine/threonine-protein kinase</keyword>
<dbReference type="FunFam" id="1.10.510.10:FF:000468">
    <property type="entry name" value="PTI1-like tyrosine-protein kinase 3"/>
    <property type="match status" value="1"/>
</dbReference>
<keyword evidence="15" id="KW-0325">Glycoprotein</keyword>
<evidence type="ECO:0000259" key="21">
    <source>
        <dbReference type="PROSITE" id="PS50011"/>
    </source>
</evidence>